<feature type="transmembrane region" description="Helical" evidence="1">
    <location>
        <begin position="128"/>
        <end position="145"/>
    </location>
</feature>
<feature type="transmembrane region" description="Helical" evidence="1">
    <location>
        <begin position="177"/>
        <end position="195"/>
    </location>
</feature>
<keyword evidence="1" id="KW-1133">Transmembrane helix</keyword>
<evidence type="ECO:0000313" key="2">
    <source>
        <dbReference type="EMBL" id="GGB56965.1"/>
    </source>
</evidence>
<keyword evidence="3" id="KW-1185">Reference proteome</keyword>
<keyword evidence="1" id="KW-0472">Membrane</keyword>
<evidence type="ECO:0000256" key="1">
    <source>
        <dbReference type="SAM" id="Phobius"/>
    </source>
</evidence>
<evidence type="ECO:0008006" key="4">
    <source>
        <dbReference type="Google" id="ProtNLM"/>
    </source>
</evidence>
<protein>
    <recommendedName>
        <fullName evidence="4">Yip1 domain-containing protein</fullName>
    </recommendedName>
</protein>
<gene>
    <name evidence="2" type="ORF">GCM10011505_42340</name>
</gene>
<accession>A0ABQ1J285</accession>
<comment type="caution">
    <text evidence="2">The sequence shown here is derived from an EMBL/GenBank/DDBJ whole genome shotgun (WGS) entry which is preliminary data.</text>
</comment>
<feature type="transmembrane region" description="Helical" evidence="1">
    <location>
        <begin position="88"/>
        <end position="108"/>
    </location>
</feature>
<dbReference type="RefSeq" id="WP_188581649.1">
    <property type="nucleotide sequence ID" value="NZ_BMDZ01000069.1"/>
</dbReference>
<reference evidence="3" key="1">
    <citation type="journal article" date="2019" name="Int. J. Syst. Evol. Microbiol.">
        <title>The Global Catalogue of Microorganisms (GCM) 10K type strain sequencing project: providing services to taxonomists for standard genome sequencing and annotation.</title>
        <authorList>
            <consortium name="The Broad Institute Genomics Platform"/>
            <consortium name="The Broad Institute Genome Sequencing Center for Infectious Disease"/>
            <person name="Wu L."/>
            <person name="Ma J."/>
        </authorList>
    </citation>
    <scope>NUCLEOTIDE SEQUENCE [LARGE SCALE GENOMIC DNA]</scope>
    <source>
        <strain evidence="3">CGMCC 1.10188</strain>
    </source>
</reference>
<feature type="transmembrane region" description="Helical" evidence="1">
    <location>
        <begin position="151"/>
        <end position="170"/>
    </location>
</feature>
<organism evidence="2 3">
    <name type="scientific">Tistrella bauzanensis</name>
    <dbReference type="NCBI Taxonomy" id="657419"/>
    <lineage>
        <taxon>Bacteria</taxon>
        <taxon>Pseudomonadati</taxon>
        <taxon>Pseudomonadota</taxon>
        <taxon>Alphaproteobacteria</taxon>
        <taxon>Geminicoccales</taxon>
        <taxon>Geminicoccaceae</taxon>
        <taxon>Tistrella</taxon>
    </lineage>
</organism>
<sequence>MSAGGGYLIRGLIAGARLACFDRRAMALLPGDVTGFWRSFWALPLALPGYLLLYSLPNPAGIEDPVPGDAATADVIATVASTSDGLGVYGDILLDMIAWASFPLLLLIMARRTGVARGFVTYVPARNWLSLVQVYLMVGVIALAAASPPALAGLVTTLALAALIAMEWFMTRLTLGLSSAVVTLIVLLSIFWPIVLARLV</sequence>
<dbReference type="Proteomes" id="UP000603352">
    <property type="component" value="Unassembled WGS sequence"/>
</dbReference>
<proteinExistence type="predicted"/>
<evidence type="ECO:0000313" key="3">
    <source>
        <dbReference type="Proteomes" id="UP000603352"/>
    </source>
</evidence>
<keyword evidence="1" id="KW-0812">Transmembrane</keyword>
<feature type="transmembrane region" description="Helical" evidence="1">
    <location>
        <begin position="36"/>
        <end position="56"/>
    </location>
</feature>
<dbReference type="EMBL" id="BMDZ01000069">
    <property type="protein sequence ID" value="GGB56965.1"/>
    <property type="molecule type" value="Genomic_DNA"/>
</dbReference>
<name>A0ABQ1J285_9PROT</name>